<gene>
    <name evidence="1" type="ORF">ACFPQ9_21210</name>
</gene>
<dbReference type="EMBL" id="JBHSKM010000012">
    <property type="protein sequence ID" value="MFC5216363.1"/>
    <property type="molecule type" value="Genomic_DNA"/>
</dbReference>
<evidence type="ECO:0000313" key="1">
    <source>
        <dbReference type="EMBL" id="MFC5216363.1"/>
    </source>
</evidence>
<accession>A0ABW0CLY8</accession>
<dbReference type="InterPro" id="IPR027396">
    <property type="entry name" value="DsrEFH-like"/>
</dbReference>
<dbReference type="Proteomes" id="UP001596263">
    <property type="component" value="Unassembled WGS sequence"/>
</dbReference>
<comment type="caution">
    <text evidence="1">The sequence shown here is derived from an EMBL/GenBank/DDBJ whole genome shotgun (WGS) entry which is preliminary data.</text>
</comment>
<dbReference type="RefSeq" id="WP_380855189.1">
    <property type="nucleotide sequence ID" value="NZ_JBHSKM010000012.1"/>
</dbReference>
<sequence>MTGFVLIESNGRESGPGCARFLTDATALARAGHPVRVVLLQEGVTAALPGALAELDQALRAGAELWVDEFSLAQRGLAIEALVPEARTIGMAEVAGELLADDTKVVWH</sequence>
<proteinExistence type="predicted"/>
<keyword evidence="2" id="KW-1185">Reference proteome</keyword>
<dbReference type="SUPFAM" id="SSF75169">
    <property type="entry name" value="DsrEFH-like"/>
    <property type="match status" value="1"/>
</dbReference>
<reference evidence="2" key="1">
    <citation type="journal article" date="2019" name="Int. J. Syst. Evol. Microbiol.">
        <title>The Global Catalogue of Microorganisms (GCM) 10K type strain sequencing project: providing services to taxonomists for standard genome sequencing and annotation.</title>
        <authorList>
            <consortium name="The Broad Institute Genomics Platform"/>
            <consortium name="The Broad Institute Genome Sequencing Center for Infectious Disease"/>
            <person name="Wu L."/>
            <person name="Ma J."/>
        </authorList>
    </citation>
    <scope>NUCLEOTIDE SEQUENCE [LARGE SCALE GENOMIC DNA]</scope>
    <source>
        <strain evidence="2">KCTC 42586</strain>
    </source>
</reference>
<name>A0ABW0CLY8_STRCD</name>
<evidence type="ECO:0000313" key="2">
    <source>
        <dbReference type="Proteomes" id="UP001596263"/>
    </source>
</evidence>
<protein>
    <submittedName>
        <fullName evidence="1">DsrE family protein</fullName>
    </submittedName>
</protein>
<organism evidence="1 2">
    <name type="scientific">Streptomyces coerulescens</name>
    <dbReference type="NCBI Taxonomy" id="29304"/>
    <lineage>
        <taxon>Bacteria</taxon>
        <taxon>Bacillati</taxon>
        <taxon>Actinomycetota</taxon>
        <taxon>Actinomycetes</taxon>
        <taxon>Kitasatosporales</taxon>
        <taxon>Streptomycetaceae</taxon>
        <taxon>Streptomyces</taxon>
    </lineage>
</organism>
<dbReference type="Gene3D" id="3.40.1260.10">
    <property type="entry name" value="DsrEFH-like"/>
    <property type="match status" value="1"/>
</dbReference>